<evidence type="ECO:0000313" key="3">
    <source>
        <dbReference type="Proteomes" id="UP000237271"/>
    </source>
</evidence>
<dbReference type="InterPro" id="IPR052086">
    <property type="entry name" value="Mannan_Polymerase_Subunit"/>
</dbReference>
<reference evidence="2 3" key="1">
    <citation type="journal article" date="2017" name="Genome Biol. Evol.">
        <title>Phytophthora megakarya and P. palmivora, closely related causal agents of cacao black pod rot, underwent increases in genome sizes and gene numbers by different mechanisms.</title>
        <authorList>
            <person name="Ali S.S."/>
            <person name="Shao J."/>
            <person name="Lary D.J."/>
            <person name="Kronmiller B."/>
            <person name="Shen D."/>
            <person name="Strem M.D."/>
            <person name="Amoako-Attah I."/>
            <person name="Akrofi A.Y."/>
            <person name="Begoude B.A."/>
            <person name="Ten Hoopen G.M."/>
            <person name="Coulibaly K."/>
            <person name="Kebe B.I."/>
            <person name="Melnick R.L."/>
            <person name="Guiltinan M.J."/>
            <person name="Tyler B.M."/>
            <person name="Meinhardt L.W."/>
            <person name="Bailey B.A."/>
        </authorList>
    </citation>
    <scope>NUCLEOTIDE SEQUENCE [LARGE SCALE GENOMIC DNA]</scope>
    <source>
        <strain evidence="3">sbr112.9</strain>
    </source>
</reference>
<evidence type="ECO:0000256" key="1">
    <source>
        <dbReference type="ARBA" id="ARBA00037964"/>
    </source>
</evidence>
<dbReference type="EMBL" id="NCKW01003853">
    <property type="protein sequence ID" value="POM75393.1"/>
    <property type="molecule type" value="Genomic_DNA"/>
</dbReference>
<comment type="caution">
    <text evidence="2">The sequence shown here is derived from an EMBL/GenBank/DDBJ whole genome shotgun (WGS) entry which is preliminary data.</text>
</comment>
<dbReference type="Pfam" id="PF03452">
    <property type="entry name" value="Anp1"/>
    <property type="match status" value="2"/>
</dbReference>
<dbReference type="InterPro" id="IPR029044">
    <property type="entry name" value="Nucleotide-diphossugar_trans"/>
</dbReference>
<name>A0A2P4YC53_9STRA</name>
<dbReference type="PANTHER" id="PTHR43083">
    <property type="entry name" value="MANNAN POLYMERASE II"/>
    <property type="match status" value="1"/>
</dbReference>
<accession>A0A2P4YC53</accession>
<dbReference type="AlphaFoldDB" id="A0A2P4YC53"/>
<gene>
    <name evidence="2" type="ORF">PHPALM_7512</name>
</gene>
<dbReference type="OrthoDB" id="204164at2759"/>
<dbReference type="Proteomes" id="UP000237271">
    <property type="component" value="Unassembled WGS sequence"/>
</dbReference>
<keyword evidence="3" id="KW-1185">Reference proteome</keyword>
<protein>
    <submittedName>
        <fullName evidence="2">Uncharacterized protein</fullName>
    </submittedName>
</protein>
<organism evidence="2 3">
    <name type="scientific">Phytophthora palmivora</name>
    <dbReference type="NCBI Taxonomy" id="4796"/>
    <lineage>
        <taxon>Eukaryota</taxon>
        <taxon>Sar</taxon>
        <taxon>Stramenopiles</taxon>
        <taxon>Oomycota</taxon>
        <taxon>Peronosporomycetes</taxon>
        <taxon>Peronosporales</taxon>
        <taxon>Peronosporaceae</taxon>
        <taxon>Phytophthora</taxon>
    </lineage>
</organism>
<comment type="similarity">
    <text evidence="1">Belongs to the ANP1/MMN9/VAN1 family.</text>
</comment>
<dbReference type="CDD" id="cd09272">
    <property type="entry name" value="RNase_HI_RT_Ty1"/>
    <property type="match status" value="1"/>
</dbReference>
<dbReference type="PANTHER" id="PTHR43083:SF6">
    <property type="entry name" value="MANNAN POLYMERASE COMPLEXES SUBUNIT MNN9"/>
    <property type="match status" value="1"/>
</dbReference>
<proteinExistence type="inferred from homology"/>
<evidence type="ECO:0000313" key="2">
    <source>
        <dbReference type="EMBL" id="POM75393.1"/>
    </source>
</evidence>
<sequence length="497" mass="57366">MERRLRWFVWHGKPTRRRLFLVLLVVVAFAFWIQWSVPPTKGIFQLEEPKLPVTSVLHPKIPDQLPVTNVLHPKLSDQVPVTSVLHPKTPDQAPLNADIAFSVNTSDQLFNEYEESFPQHGKMEPGQHYRIENPEILKQPDSRDGDTVLIMCVFNDAESWGKNRNIKDFFKLVESFKYPKKKISIALLTSSEDEFMKAKHLFGNYIDQYPRLSIIFRNDFAQEGLTRLNRHDHSLQAGRRRMLSRYRNYALISTLESWHQHVLWLDADIIAIPEGLLLKMVQSGRDILEPMCVRKIKGALYNYDKTWVGQRKVRSATDVNFVPGPLNARSFHNRPDKSNSYVPLDSVGGTMLYLRADIHRQGVMFPVHYVIGSEWGREGYDGIETEGLCYSAHFLGFKCWGMPKDIIQHAFEIGLKVKIPYRLRVDNQAAIKQIEGEDTSGRAKHIDIRFKFIKDLSKNKGLEVAYCESKLMRADILTKTLPAPRLEELRALVMLTT</sequence>
<dbReference type="Gene3D" id="3.90.550.10">
    <property type="entry name" value="Spore Coat Polysaccharide Biosynthesis Protein SpsA, Chain A"/>
    <property type="match status" value="1"/>
</dbReference>